<keyword evidence="6" id="KW-1185">Reference proteome</keyword>
<comment type="caution">
    <text evidence="5">The sequence shown here is derived from an EMBL/GenBank/DDBJ whole genome shotgun (WGS) entry which is preliminary data.</text>
</comment>
<dbReference type="Gene3D" id="1.25.40.10">
    <property type="entry name" value="Tetratricopeptide repeat domain"/>
    <property type="match status" value="3"/>
</dbReference>
<dbReference type="Pfam" id="PF07721">
    <property type="entry name" value="TPR_4"/>
    <property type="match status" value="1"/>
</dbReference>
<keyword evidence="2 3" id="KW-0802">TPR repeat</keyword>
<dbReference type="InterPro" id="IPR011990">
    <property type="entry name" value="TPR-like_helical_dom_sf"/>
</dbReference>
<name>A0ABS8CBS7_9BURK</name>
<proteinExistence type="predicted"/>
<evidence type="ECO:0000256" key="4">
    <source>
        <dbReference type="SAM" id="SignalP"/>
    </source>
</evidence>
<dbReference type="InterPro" id="IPR051012">
    <property type="entry name" value="CellSynth/LPSAsmb/PSIAsmb"/>
</dbReference>
<evidence type="ECO:0000256" key="2">
    <source>
        <dbReference type="ARBA" id="ARBA00022803"/>
    </source>
</evidence>
<accession>A0ABS8CBS7</accession>
<evidence type="ECO:0000313" key="6">
    <source>
        <dbReference type="Proteomes" id="UP000776983"/>
    </source>
</evidence>
<feature type="signal peptide" evidence="4">
    <location>
        <begin position="1"/>
        <end position="23"/>
    </location>
</feature>
<evidence type="ECO:0000256" key="1">
    <source>
        <dbReference type="ARBA" id="ARBA00022737"/>
    </source>
</evidence>
<keyword evidence="1" id="KW-0677">Repeat</keyword>
<sequence>MKLSSLFLFSSVLCSTVLPAVQAQEFLRPETPVEEIRLRPGQLPAVKLTGELLYRVLSAEIAAHRGHFDMASGWFFGLARDTSDPRLAQKAFQASVLARNMERAQRAAQQWVLLAPDDEEAVASAMALAASNGRTSGMAGALRARIERAENAELAIMQAAAIVSKLNDKQAALSVLDQTLTEEMRELPVAHLALSDAAWAAGQAARALQEARHALQLDPNLEGAAQRMLEYGLGVDPAQAIEQARAFLVRHPNADKLAMQLASHLARQGRVDEALTLVGQLQQRAPEDFDLMRVEAELNLQAGRLARAKELLHAYIQVQTQRRAAVNDQSSSAASDASDARLLLVQIAEKEGNVHDAIEQLDLVEDPTLVFQAQIHKAVLHGQLGNLAEALRTLDALQPRSDEEQAVLMLTQASIYRDAGRSEQAVELLEKGDRRLPDTIEIKYDLGMMYERQGRFEDFERMMREIIALDAEHANALNSLGYTFADQNVRLPEAGQLLERALQLEPDNPYILDSIGWYYYRVGDLATALRYLERSYQLLPAADVAAHLGEVLWKQGRRDEAKRIWREALAKEPENDVVLRTLRRLEVKL</sequence>
<organism evidence="5 6">
    <name type="scientific">Mesopusillimonas faecipullorum</name>
    <dbReference type="NCBI Taxonomy" id="2755040"/>
    <lineage>
        <taxon>Bacteria</taxon>
        <taxon>Pseudomonadati</taxon>
        <taxon>Pseudomonadota</taxon>
        <taxon>Betaproteobacteria</taxon>
        <taxon>Burkholderiales</taxon>
        <taxon>Alcaligenaceae</taxon>
        <taxon>Mesopusillimonas</taxon>
    </lineage>
</organism>
<dbReference type="Pfam" id="PF13374">
    <property type="entry name" value="TPR_10"/>
    <property type="match status" value="1"/>
</dbReference>
<evidence type="ECO:0000256" key="3">
    <source>
        <dbReference type="PROSITE-ProRule" id="PRU00339"/>
    </source>
</evidence>
<dbReference type="PANTHER" id="PTHR45586">
    <property type="entry name" value="TPR REPEAT-CONTAINING PROTEIN PA4667"/>
    <property type="match status" value="1"/>
</dbReference>
<dbReference type="RefSeq" id="WP_226953828.1">
    <property type="nucleotide sequence ID" value="NZ_JACDXW010000003.1"/>
</dbReference>
<dbReference type="PANTHER" id="PTHR45586:SF16">
    <property type="entry name" value="DOMAIN PROTEIN, PUTATIVE-RELATED"/>
    <property type="match status" value="1"/>
</dbReference>
<dbReference type="PROSITE" id="PS50005">
    <property type="entry name" value="TPR"/>
    <property type="match status" value="1"/>
</dbReference>
<keyword evidence="4" id="KW-0732">Signal</keyword>
<dbReference type="InterPro" id="IPR011717">
    <property type="entry name" value="TPR-4"/>
</dbReference>
<dbReference type="Proteomes" id="UP000776983">
    <property type="component" value="Unassembled WGS sequence"/>
</dbReference>
<dbReference type="SUPFAM" id="SSF48452">
    <property type="entry name" value="TPR-like"/>
    <property type="match status" value="3"/>
</dbReference>
<dbReference type="InterPro" id="IPR019734">
    <property type="entry name" value="TPR_rpt"/>
</dbReference>
<dbReference type="SMART" id="SM00028">
    <property type="entry name" value="TPR"/>
    <property type="match status" value="6"/>
</dbReference>
<dbReference type="EMBL" id="JACDXW010000003">
    <property type="protein sequence ID" value="MCB5363481.1"/>
    <property type="molecule type" value="Genomic_DNA"/>
</dbReference>
<reference evidence="5 6" key="1">
    <citation type="submission" date="2020-07" db="EMBL/GenBank/DDBJ databases">
        <title>Pusillimonas sp. nov., isolated from poultry manure in Taiwan.</title>
        <authorList>
            <person name="Lin S.-Y."/>
            <person name="Tang Y.-S."/>
            <person name="Young C.-C."/>
        </authorList>
    </citation>
    <scope>NUCLEOTIDE SEQUENCE [LARGE SCALE GENOMIC DNA]</scope>
    <source>
        <strain evidence="5 6">CC-YST705</strain>
    </source>
</reference>
<protein>
    <submittedName>
        <fullName evidence="5">Tetratricopeptide repeat protein</fullName>
    </submittedName>
</protein>
<feature type="chain" id="PRO_5047370270" evidence="4">
    <location>
        <begin position="24"/>
        <end position="589"/>
    </location>
</feature>
<evidence type="ECO:0000313" key="5">
    <source>
        <dbReference type="EMBL" id="MCB5363481.1"/>
    </source>
</evidence>
<feature type="repeat" description="TPR" evidence="3">
    <location>
        <begin position="542"/>
        <end position="575"/>
    </location>
</feature>
<dbReference type="Pfam" id="PF13432">
    <property type="entry name" value="TPR_16"/>
    <property type="match status" value="3"/>
</dbReference>
<gene>
    <name evidence="5" type="ORF">H0484_06940</name>
</gene>